<reference evidence="2" key="1">
    <citation type="submission" date="2020-02" db="EMBL/GenBank/DDBJ databases">
        <authorList>
            <person name="Shen X.-R."/>
            <person name="Zhang Y.-X."/>
        </authorList>
    </citation>
    <scope>NUCLEOTIDE SEQUENCE</scope>
    <source>
        <strain evidence="2">SYP-B3998</strain>
    </source>
</reference>
<dbReference type="PANTHER" id="PTHR38479:SF2">
    <property type="entry name" value="WINGED HELIX DNA-BINDING DOMAIN-CONTAINING PROTEIN"/>
    <property type="match status" value="1"/>
</dbReference>
<sequence>MVSKSNKGRADKESPNKGCRVLSPRALNRALLERQLLLRRSPLSVPDALEHLVGLQAQAPNPPYIGLWSRLADFQPEALSRLIQDRSAVRIALMRSTLHLVTARDCLALRPVLQSVHERALKGTFGKHLNGLDIEALAAAGRKLVETQPRTFSELGMQLAEQWPNHEPAALAAAVRTIVPLVQVPPRGLWGVSGQASHTSAEVWLGQSLAANTSPDDMVLRYLAAFGPATIKDIQVWSGLTKLREVIERLRPHLHLFLDEQGSELFDLPDAPLPDAGTEAPVRFLAEFDNMLLSYANRTRILADKYRPRVFTQNGIIHATLLIDGFVSGTWKIEKKADTTILIIEPFTLLSSKDQVSLIEEGTRLLIFAAAGAPAHDIQIIPPQ</sequence>
<name>A0A6G4A3Q5_9BACL</name>
<comment type="caution">
    <text evidence="2">The sequence shown here is derived from an EMBL/GenBank/DDBJ whole genome shotgun (WGS) entry which is preliminary data.</text>
</comment>
<evidence type="ECO:0000256" key="1">
    <source>
        <dbReference type="SAM" id="MobiDB-lite"/>
    </source>
</evidence>
<keyword evidence="2" id="KW-0238">DNA-binding</keyword>
<protein>
    <submittedName>
        <fullName evidence="2">Winged helix DNA-binding domain-containing protein</fullName>
    </submittedName>
</protein>
<dbReference type="PANTHER" id="PTHR38479">
    <property type="entry name" value="LMO0824 PROTEIN"/>
    <property type="match status" value="1"/>
</dbReference>
<proteinExistence type="predicted"/>
<dbReference type="InterPro" id="IPR009351">
    <property type="entry name" value="AlkZ-like"/>
</dbReference>
<gene>
    <name evidence="2" type="ORF">GK047_23480</name>
</gene>
<dbReference type="GO" id="GO:0003677">
    <property type="term" value="F:DNA binding"/>
    <property type="evidence" value="ECO:0007669"/>
    <property type="project" value="UniProtKB-KW"/>
</dbReference>
<evidence type="ECO:0000313" key="2">
    <source>
        <dbReference type="EMBL" id="NEW08960.1"/>
    </source>
</evidence>
<accession>A0A6G4A3Q5</accession>
<dbReference type="AlphaFoldDB" id="A0A6G4A3Q5"/>
<dbReference type="Pfam" id="PF06224">
    <property type="entry name" value="AlkZ-like"/>
    <property type="match status" value="1"/>
</dbReference>
<feature type="region of interest" description="Disordered" evidence="1">
    <location>
        <begin position="1"/>
        <end position="20"/>
    </location>
</feature>
<dbReference type="EMBL" id="JAAIKC010000012">
    <property type="protein sequence ID" value="NEW08960.1"/>
    <property type="molecule type" value="Genomic_DNA"/>
</dbReference>
<organism evidence="2">
    <name type="scientific">Paenibacillus sp. SYP-B3998</name>
    <dbReference type="NCBI Taxonomy" id="2678564"/>
    <lineage>
        <taxon>Bacteria</taxon>
        <taxon>Bacillati</taxon>
        <taxon>Bacillota</taxon>
        <taxon>Bacilli</taxon>
        <taxon>Bacillales</taxon>
        <taxon>Paenibacillaceae</taxon>
        <taxon>Paenibacillus</taxon>
    </lineage>
</organism>